<evidence type="ECO:0000256" key="2">
    <source>
        <dbReference type="ARBA" id="ARBA00022980"/>
    </source>
</evidence>
<dbReference type="GO" id="GO:0005840">
    <property type="term" value="C:ribosome"/>
    <property type="evidence" value="ECO:0007669"/>
    <property type="project" value="UniProtKB-KW"/>
</dbReference>
<comment type="caution">
    <text evidence="5">The sequence shown here is derived from an EMBL/GenBank/DDBJ whole genome shotgun (WGS) entry which is preliminary data.</text>
</comment>
<protein>
    <recommendedName>
        <fullName evidence="4">S1 motif domain-containing protein</fullName>
    </recommendedName>
</protein>
<dbReference type="GO" id="GO:0003735">
    <property type="term" value="F:structural constituent of ribosome"/>
    <property type="evidence" value="ECO:0007669"/>
    <property type="project" value="TreeGrafter"/>
</dbReference>
<dbReference type="Gene3D" id="2.40.50.140">
    <property type="entry name" value="Nucleic acid-binding proteins"/>
    <property type="match status" value="2"/>
</dbReference>
<dbReference type="SUPFAM" id="SSF50249">
    <property type="entry name" value="Nucleic acid-binding proteins"/>
    <property type="match status" value="2"/>
</dbReference>
<dbReference type="Proteomes" id="UP000053881">
    <property type="component" value="Unassembled WGS sequence"/>
</dbReference>
<dbReference type="PANTHER" id="PTHR10724:SF7">
    <property type="entry name" value="SMALL RIBOSOMAL SUBUNIT PROTEIN BS1C"/>
    <property type="match status" value="1"/>
</dbReference>
<gene>
    <name evidence="5" type="ORF">ACA29_02955</name>
</gene>
<organism evidence="5 6">
    <name type="scientific">Lederbergia galactosidilytica</name>
    <dbReference type="NCBI Taxonomy" id="217031"/>
    <lineage>
        <taxon>Bacteria</taxon>
        <taxon>Bacillati</taxon>
        <taxon>Bacillota</taxon>
        <taxon>Bacilli</taxon>
        <taxon>Bacillales</taxon>
        <taxon>Bacillaceae</taxon>
        <taxon>Lederbergia</taxon>
    </lineage>
</organism>
<proteinExistence type="inferred from homology"/>
<accession>A0A0Q9Y7M4</accession>
<dbReference type="GO" id="GO:1990904">
    <property type="term" value="C:ribonucleoprotein complex"/>
    <property type="evidence" value="ECO:0007669"/>
    <property type="project" value="UniProtKB-KW"/>
</dbReference>
<dbReference type="InterPro" id="IPR050437">
    <property type="entry name" value="Ribos_protein_bS1-like"/>
</dbReference>
<feature type="domain" description="S1 motif" evidence="4">
    <location>
        <begin position="93"/>
        <end position="153"/>
    </location>
</feature>
<keyword evidence="3" id="KW-0687">Ribonucleoprotein</keyword>
<sequence length="156" mass="17689">MKSCIKVEDEIVAVVRTVSPSLIRADIGGIEVRLPLDQIRYGWIDDLTEEVKPGDHLRVKVVEIDAEKKEVRVSAKALHKNPWETCKARYKRGAEYVGTVSGVREFGVFVNLEAGVDSLASHLKYQNLQRGDRVLVRIIDIDEKEQQVRAKIVRII</sequence>
<feature type="domain" description="S1 motif" evidence="4">
    <location>
        <begin position="8"/>
        <end position="76"/>
    </location>
</feature>
<reference evidence="5 6" key="1">
    <citation type="submission" date="2015-06" db="EMBL/GenBank/DDBJ databases">
        <title>Genome sequencing project of Bacillus galactosidilyticus PL133.</title>
        <authorList>
            <person name="Gaiero J."/>
            <person name="Nicol R."/>
            <person name="Habash M."/>
        </authorList>
    </citation>
    <scope>NUCLEOTIDE SEQUENCE [LARGE SCALE GENOMIC DNA]</scope>
    <source>
        <strain evidence="5 6">PL133</strain>
    </source>
</reference>
<keyword evidence="2" id="KW-0689">Ribosomal protein</keyword>
<dbReference type="EMBL" id="LGPB01000026">
    <property type="protein sequence ID" value="KRG16854.1"/>
    <property type="molecule type" value="Genomic_DNA"/>
</dbReference>
<evidence type="ECO:0000256" key="1">
    <source>
        <dbReference type="ARBA" id="ARBA00006767"/>
    </source>
</evidence>
<dbReference type="InterPro" id="IPR012340">
    <property type="entry name" value="NA-bd_OB-fold"/>
</dbReference>
<name>A0A0Q9Y7M4_9BACI</name>
<dbReference type="PROSITE" id="PS50126">
    <property type="entry name" value="S1"/>
    <property type="match status" value="2"/>
</dbReference>
<comment type="similarity">
    <text evidence="1">Belongs to the bacterial ribosomal protein bS1 family.</text>
</comment>
<dbReference type="AlphaFoldDB" id="A0A0Q9Y7M4"/>
<dbReference type="InterPro" id="IPR003029">
    <property type="entry name" value="S1_domain"/>
</dbReference>
<dbReference type="GO" id="GO:0006412">
    <property type="term" value="P:translation"/>
    <property type="evidence" value="ECO:0007669"/>
    <property type="project" value="TreeGrafter"/>
</dbReference>
<dbReference type="SMART" id="SM00316">
    <property type="entry name" value="S1"/>
    <property type="match status" value="2"/>
</dbReference>
<evidence type="ECO:0000313" key="5">
    <source>
        <dbReference type="EMBL" id="KRG16854.1"/>
    </source>
</evidence>
<evidence type="ECO:0000259" key="4">
    <source>
        <dbReference type="PROSITE" id="PS50126"/>
    </source>
</evidence>
<evidence type="ECO:0000313" key="6">
    <source>
        <dbReference type="Proteomes" id="UP000053881"/>
    </source>
</evidence>
<dbReference type="Pfam" id="PF00575">
    <property type="entry name" value="S1"/>
    <property type="match status" value="1"/>
</dbReference>
<dbReference type="PATRIC" id="fig|217031.4.peg.983"/>
<dbReference type="PANTHER" id="PTHR10724">
    <property type="entry name" value="30S RIBOSOMAL PROTEIN S1"/>
    <property type="match status" value="1"/>
</dbReference>
<evidence type="ECO:0000256" key="3">
    <source>
        <dbReference type="ARBA" id="ARBA00023274"/>
    </source>
</evidence>
<dbReference type="GO" id="GO:0003729">
    <property type="term" value="F:mRNA binding"/>
    <property type="evidence" value="ECO:0007669"/>
    <property type="project" value="TreeGrafter"/>
</dbReference>